<dbReference type="InterPro" id="IPR049942">
    <property type="entry name" value="DML1/Misato"/>
</dbReference>
<comment type="similarity">
    <text evidence="3">Belongs to the misato family.</text>
</comment>
<protein>
    <recommendedName>
        <fullName evidence="10">Tubulin nucleotide-binding domain-like protein</fullName>
    </recommendedName>
</protein>
<evidence type="ECO:0000256" key="5">
    <source>
        <dbReference type="SAM" id="MobiDB-lite"/>
    </source>
</evidence>
<dbReference type="Pfam" id="PF10644">
    <property type="entry name" value="Misat_Tub_SegII"/>
    <property type="match status" value="1"/>
</dbReference>
<evidence type="ECO:0000313" key="8">
    <source>
        <dbReference type="EMBL" id="GJJ78845.1"/>
    </source>
</evidence>
<dbReference type="CDD" id="cd06060">
    <property type="entry name" value="misato"/>
    <property type="match status" value="1"/>
</dbReference>
<reference evidence="8" key="2">
    <citation type="journal article" date="2022" name="Microbiol. Resour. Announc.">
        <title>Whole-Genome Sequence of Entomortierella parvispora E1425, a Mucoromycotan Fungus Associated with Burkholderiaceae-Related Endosymbiotic Bacteria.</title>
        <authorList>
            <person name="Herlambang A."/>
            <person name="Guo Y."/>
            <person name="Takashima Y."/>
            <person name="Narisawa K."/>
            <person name="Ohta H."/>
            <person name="Nishizawa T."/>
        </authorList>
    </citation>
    <scope>NUCLEOTIDE SEQUENCE</scope>
    <source>
        <strain evidence="8">E1425</strain>
    </source>
</reference>
<dbReference type="InterPro" id="IPR029209">
    <property type="entry name" value="DML1/Misato_tubulin"/>
</dbReference>
<name>A0A9P3HLM5_9FUNG</name>
<evidence type="ECO:0008006" key="10">
    <source>
        <dbReference type="Google" id="ProtNLM"/>
    </source>
</evidence>
<proteinExistence type="inferred from homology"/>
<comment type="function">
    <text evidence="1">Involved in the partitioning of the mitochondrial organelle and mitochondrial DNA (mtDNA) inheritance.</text>
</comment>
<dbReference type="InterPro" id="IPR036525">
    <property type="entry name" value="Tubulin/FtsZ_GTPase_sf"/>
</dbReference>
<keyword evidence="4" id="KW-0496">Mitochondrion</keyword>
<evidence type="ECO:0000259" key="7">
    <source>
        <dbReference type="Pfam" id="PF14881"/>
    </source>
</evidence>
<keyword evidence="9" id="KW-1185">Reference proteome</keyword>
<dbReference type="AlphaFoldDB" id="A0A9P3HLM5"/>
<comment type="caution">
    <text evidence="8">The sequence shown here is derived from an EMBL/GenBank/DDBJ whole genome shotgun (WGS) entry which is preliminary data.</text>
</comment>
<dbReference type="Gene3D" id="3.40.50.1440">
    <property type="entry name" value="Tubulin/FtsZ, GTPase domain"/>
    <property type="match status" value="1"/>
</dbReference>
<dbReference type="EMBL" id="BQFW01000015">
    <property type="protein sequence ID" value="GJJ78845.1"/>
    <property type="molecule type" value="Genomic_DNA"/>
</dbReference>
<evidence type="ECO:0000256" key="1">
    <source>
        <dbReference type="ARBA" id="ARBA00003757"/>
    </source>
</evidence>
<evidence type="ECO:0000256" key="4">
    <source>
        <dbReference type="ARBA" id="ARBA00023128"/>
    </source>
</evidence>
<dbReference type="GO" id="GO:0007005">
    <property type="term" value="P:mitochondrion organization"/>
    <property type="evidence" value="ECO:0007669"/>
    <property type="project" value="InterPro"/>
</dbReference>
<dbReference type="Pfam" id="PF14881">
    <property type="entry name" value="Tubulin_3"/>
    <property type="match status" value="1"/>
</dbReference>
<evidence type="ECO:0000259" key="6">
    <source>
        <dbReference type="Pfam" id="PF10644"/>
    </source>
</evidence>
<reference evidence="8" key="1">
    <citation type="submission" date="2021-11" db="EMBL/GenBank/DDBJ databases">
        <authorList>
            <person name="Herlambang A."/>
            <person name="Guo Y."/>
            <person name="Takashima Y."/>
            <person name="Nishizawa T."/>
        </authorList>
    </citation>
    <scope>NUCLEOTIDE SEQUENCE</scope>
    <source>
        <strain evidence="8">E1425</strain>
    </source>
</reference>
<dbReference type="InterPro" id="IPR019605">
    <property type="entry name" value="Misato_II_tubulin-like"/>
</dbReference>
<dbReference type="OrthoDB" id="271881at2759"/>
<dbReference type="SUPFAM" id="SSF52490">
    <property type="entry name" value="Tubulin nucleotide-binding domain-like"/>
    <property type="match status" value="1"/>
</dbReference>
<evidence type="ECO:0000256" key="3">
    <source>
        <dbReference type="ARBA" id="ARBA00008507"/>
    </source>
</evidence>
<organism evidence="8 9">
    <name type="scientific">Entomortierella parvispora</name>
    <dbReference type="NCBI Taxonomy" id="205924"/>
    <lineage>
        <taxon>Eukaryota</taxon>
        <taxon>Fungi</taxon>
        <taxon>Fungi incertae sedis</taxon>
        <taxon>Mucoromycota</taxon>
        <taxon>Mortierellomycotina</taxon>
        <taxon>Mortierellomycetes</taxon>
        <taxon>Mortierellales</taxon>
        <taxon>Mortierellaceae</taxon>
        <taxon>Entomortierella</taxon>
    </lineage>
</organism>
<evidence type="ECO:0000313" key="9">
    <source>
        <dbReference type="Proteomes" id="UP000827284"/>
    </source>
</evidence>
<evidence type="ECO:0000256" key="2">
    <source>
        <dbReference type="ARBA" id="ARBA00004173"/>
    </source>
</evidence>
<dbReference type="GO" id="GO:0005739">
    <property type="term" value="C:mitochondrion"/>
    <property type="evidence" value="ECO:0007669"/>
    <property type="project" value="UniProtKB-SubCell"/>
</dbReference>
<dbReference type="Proteomes" id="UP000827284">
    <property type="component" value="Unassembled WGS sequence"/>
</dbReference>
<dbReference type="PANTHER" id="PTHR13391">
    <property type="entry name" value="MITOCHONDRIAL DISTRIBUTION REGULATOR MISATO"/>
    <property type="match status" value="1"/>
</dbReference>
<feature type="compositionally biased region" description="Polar residues" evidence="5">
    <location>
        <begin position="460"/>
        <end position="469"/>
    </location>
</feature>
<feature type="domain" description="DML1/Misato tubulin" evidence="7">
    <location>
        <begin position="142"/>
        <end position="329"/>
    </location>
</feature>
<sequence length="547" mass="62312">MHEIITLQFGHYSNFVGTHFWNTQEAHFNYQQVGDEEEPTQELVNHDCLYRVGITPKGVDTYTPRALIYDLKGGFGSIKKYKLYEAQQAQQDYQQNYDLSWDPSKMETFKEQEYSRSAYQQHLENEELGLATEDGEDDVELNEIRTWSDYNRVYFHPKSMVTLSGYQIESDFMPFDVFSYGRGAFLDTEKEKETYDENFRLFTEECDQLQGFQIMADVLDGWGGYASSYLEMIREDFPKACVVTYGLSDDHMGRYATMREKQTTAANEALAFANLSSLSSLYVPVRAPTKSSLAPQGWSKNMRIDPSNRYHTSAFISAGIDSALLPCRLKRDPVFMSDMIGSLNWRNITTVGTLSVGLPFPYGANTLPKLTGKQSPLLDLSSRKLDEDDQVFSQSVVLRGLETNQFDRYAKGTQYTALEVVDEMLDSLPIGKSLGDSKIKTAFKYPIPTSFPRFFQGLTQNGYQNQDNAPPNLRKDGTSKVDSVPTISRLAVSTSTRWHLQSLSESIKRIDLRQLPQFEGDGSGGVNQEEFDEVKEKLLDLYDIYNE</sequence>
<feature type="domain" description="Misato Segment II tubulin-like" evidence="6">
    <location>
        <begin position="2"/>
        <end position="124"/>
    </location>
</feature>
<dbReference type="PANTHER" id="PTHR13391:SF0">
    <property type="entry name" value="PROTEIN MISATO HOMOLOG 1"/>
    <property type="match status" value="1"/>
</dbReference>
<feature type="region of interest" description="Disordered" evidence="5">
    <location>
        <begin position="460"/>
        <end position="481"/>
    </location>
</feature>
<comment type="subcellular location">
    <subcellularLocation>
        <location evidence="2">Mitochondrion</location>
    </subcellularLocation>
</comment>
<accession>A0A9P3HLM5</accession>
<gene>
    <name evidence="8" type="ORF">EMPS_11204</name>
</gene>